<dbReference type="InterPro" id="IPR017853">
    <property type="entry name" value="GH"/>
</dbReference>
<dbReference type="PANTHER" id="PTHR42732:SF1">
    <property type="entry name" value="BETA-MANNOSIDASE"/>
    <property type="match status" value="1"/>
</dbReference>
<sequence>MVINMNITDIGGEWQVTLEDGGQYPVFLPGTLDENHIGHPDSSLNTWRPMEVEGGREQENILLNRPDIIATRLTRKYTYEGKAVYSRALPWEAGEGLAEERIFLEAERTRKLALVLNGSRVEPCREGTLSTPCLFEVTGRLLENNRIEMICDNSYQGWPREAIVYSSAATDETQTNWNGILGFLRLRREKKVFIGGIRVYPKKNLLSVQVDIDGTEAYHGVLILASDALKEKARKEISVPAGLHTIVFDALPLKDDIRRWDEYEGNLYELSAAAEGLEEKAATFGVRDFEDDGRGRLALNGRAIFLRSEANCCVFPETGHMPLAVEEWEAILNRYKAYGVNCLRFHSHCPPEAAFAAADRTGMLLQPELSHWDYKTAFEEENSRDYYLLELMQILYYYANHPSFVMLTFGNELQAGETGHRRMDGMLLLAKAKDSTRLYACGSNVHYGMEGADNNSDFYTSSNFYEKQIRGTCYGMTGYINEGYPNTRRNFDKVMECLRKNYKGPVFSFEVGQYESLPDFDELEAFQGVTCAKNLMLVKEEAEKRGMLSSWKRRVEATGELARIAYREEIEAVLRTKELSGISLLGLQDFPGQGTALIGMLNSHLEPKPFAFAKPENFRAFFTGTLPLVLMDKYTYTNGEELLADIEVANYGKETIQSPAVCELHDGEKEYFREVFPAVNCQTGTLTSLGKLSIPLHGIKTAKKCLLSVRIGEFYNEYPVWVYPEEEAEAGEDIVIAKTFTEAVDALEEGKTVFYTPKADKEHFPASAQGQFTTDFWSVGTFPVQEGCMGCLMDPAHPVFSDFPTEFYSNWQWWPMSGGRAMFVPGNLEPLITVIDCYAKLRNMAFLFECKTGGGRLMVSSMGLLEKQGYPEARALYRSIVKYMTSEKFKPSLTLSVNELKKFL</sequence>
<name>A0A1M6W498_9FIRM</name>
<dbReference type="SUPFAM" id="SSF51445">
    <property type="entry name" value="(Trans)glycosidases"/>
    <property type="match status" value="1"/>
</dbReference>
<organism evidence="1 2">
    <name type="scientific">Anaerocolumna jejuensis DSM 15929</name>
    <dbReference type="NCBI Taxonomy" id="1121322"/>
    <lineage>
        <taxon>Bacteria</taxon>
        <taxon>Bacillati</taxon>
        <taxon>Bacillota</taxon>
        <taxon>Clostridia</taxon>
        <taxon>Lachnospirales</taxon>
        <taxon>Lachnospiraceae</taxon>
        <taxon>Anaerocolumna</taxon>
    </lineage>
</organism>
<dbReference type="RefSeq" id="WP_073278210.1">
    <property type="nucleotide sequence ID" value="NZ_FRAC01000019.1"/>
</dbReference>
<dbReference type="InterPro" id="IPR051913">
    <property type="entry name" value="GH2_Domain-Containing"/>
</dbReference>
<dbReference type="PANTHER" id="PTHR42732">
    <property type="entry name" value="BETA-GALACTOSIDASE"/>
    <property type="match status" value="1"/>
</dbReference>
<protein>
    <recommendedName>
        <fullName evidence="3">Glycosyl hydrolases family 2, TIM barrel domain</fullName>
    </recommendedName>
</protein>
<dbReference type="EMBL" id="FRAC01000019">
    <property type="protein sequence ID" value="SHK88614.1"/>
    <property type="molecule type" value="Genomic_DNA"/>
</dbReference>
<accession>A0A1M6W498</accession>
<dbReference type="Gene3D" id="3.20.20.80">
    <property type="entry name" value="Glycosidases"/>
    <property type="match status" value="1"/>
</dbReference>
<dbReference type="OrthoDB" id="9814867at2"/>
<proteinExistence type="predicted"/>
<gene>
    <name evidence="1" type="ORF">SAMN02745136_03579</name>
</gene>
<evidence type="ECO:0008006" key="3">
    <source>
        <dbReference type="Google" id="ProtNLM"/>
    </source>
</evidence>
<reference evidence="1 2" key="1">
    <citation type="submission" date="2016-11" db="EMBL/GenBank/DDBJ databases">
        <authorList>
            <person name="Jaros S."/>
            <person name="Januszkiewicz K."/>
            <person name="Wedrychowicz H."/>
        </authorList>
    </citation>
    <scope>NUCLEOTIDE SEQUENCE [LARGE SCALE GENOMIC DNA]</scope>
    <source>
        <strain evidence="1 2">DSM 15929</strain>
    </source>
</reference>
<dbReference type="STRING" id="1121322.SAMN02745136_03579"/>
<dbReference type="AlphaFoldDB" id="A0A1M6W498"/>
<dbReference type="Proteomes" id="UP000184386">
    <property type="component" value="Unassembled WGS sequence"/>
</dbReference>
<evidence type="ECO:0000313" key="2">
    <source>
        <dbReference type="Proteomes" id="UP000184386"/>
    </source>
</evidence>
<keyword evidence="2" id="KW-1185">Reference proteome</keyword>
<evidence type="ECO:0000313" key="1">
    <source>
        <dbReference type="EMBL" id="SHK88614.1"/>
    </source>
</evidence>